<dbReference type="SUPFAM" id="SSF54631">
    <property type="entry name" value="CBS-domain pair"/>
    <property type="match status" value="1"/>
</dbReference>
<comment type="caution">
    <text evidence="4">The sequence shown here is derived from an EMBL/GenBank/DDBJ whole genome shotgun (WGS) entry which is preliminary data.</text>
</comment>
<evidence type="ECO:0000313" key="4">
    <source>
        <dbReference type="EMBL" id="TGU71127.1"/>
    </source>
</evidence>
<name>A0A4S1CCL3_9BACT</name>
<evidence type="ECO:0000313" key="5">
    <source>
        <dbReference type="Proteomes" id="UP000306416"/>
    </source>
</evidence>
<dbReference type="RefSeq" id="WP_135870566.1">
    <property type="nucleotide sequence ID" value="NZ_SRSC01000003.1"/>
</dbReference>
<keyword evidence="1" id="KW-0677">Repeat</keyword>
<evidence type="ECO:0000256" key="2">
    <source>
        <dbReference type="PROSITE-ProRule" id="PRU00703"/>
    </source>
</evidence>
<dbReference type="Pfam" id="PF00571">
    <property type="entry name" value="CBS"/>
    <property type="match status" value="2"/>
</dbReference>
<dbReference type="PANTHER" id="PTHR48108">
    <property type="entry name" value="CBS DOMAIN-CONTAINING PROTEIN CBSX2, CHLOROPLASTIC"/>
    <property type="match status" value="1"/>
</dbReference>
<dbReference type="Gene3D" id="3.10.580.10">
    <property type="entry name" value="CBS-domain"/>
    <property type="match status" value="1"/>
</dbReference>
<keyword evidence="2" id="KW-0129">CBS domain</keyword>
<dbReference type="PANTHER" id="PTHR48108:SF34">
    <property type="entry name" value="CBS DOMAIN-CONTAINING PROTEIN YHCV"/>
    <property type="match status" value="1"/>
</dbReference>
<dbReference type="PROSITE" id="PS51371">
    <property type="entry name" value="CBS"/>
    <property type="match status" value="2"/>
</dbReference>
<protein>
    <submittedName>
        <fullName evidence="4">CBS domain-containing protein</fullName>
    </submittedName>
</protein>
<evidence type="ECO:0000256" key="1">
    <source>
        <dbReference type="ARBA" id="ARBA00022737"/>
    </source>
</evidence>
<dbReference type="SMART" id="SM00116">
    <property type="entry name" value="CBS"/>
    <property type="match status" value="2"/>
</dbReference>
<organism evidence="4 5">
    <name type="scientific">Geomonas terrae</name>
    <dbReference type="NCBI Taxonomy" id="2562681"/>
    <lineage>
        <taxon>Bacteria</taxon>
        <taxon>Pseudomonadati</taxon>
        <taxon>Thermodesulfobacteriota</taxon>
        <taxon>Desulfuromonadia</taxon>
        <taxon>Geobacterales</taxon>
        <taxon>Geobacteraceae</taxon>
        <taxon>Geomonas</taxon>
    </lineage>
</organism>
<keyword evidence="5" id="KW-1185">Reference proteome</keyword>
<dbReference type="InterPro" id="IPR000644">
    <property type="entry name" value="CBS_dom"/>
</dbReference>
<feature type="domain" description="CBS" evidence="3">
    <location>
        <begin position="82"/>
        <end position="140"/>
    </location>
</feature>
<feature type="domain" description="CBS" evidence="3">
    <location>
        <begin position="7"/>
        <end position="63"/>
    </location>
</feature>
<dbReference type="InterPro" id="IPR051462">
    <property type="entry name" value="CBS_domain-containing"/>
</dbReference>
<reference evidence="4 5" key="1">
    <citation type="submission" date="2019-04" db="EMBL/GenBank/DDBJ databases">
        <title>Geobacter oryzae sp. nov., ferric-reducing bacteria isolated from paddy soil.</title>
        <authorList>
            <person name="Xu Z."/>
            <person name="Masuda Y."/>
            <person name="Itoh H."/>
            <person name="Senoo K."/>
        </authorList>
    </citation>
    <scope>NUCLEOTIDE SEQUENCE [LARGE SCALE GENOMIC DNA]</scope>
    <source>
        <strain evidence="4 5">Red111</strain>
    </source>
</reference>
<dbReference type="Proteomes" id="UP000306416">
    <property type="component" value="Unassembled WGS sequence"/>
</dbReference>
<dbReference type="InterPro" id="IPR046342">
    <property type="entry name" value="CBS_dom_sf"/>
</dbReference>
<proteinExistence type="predicted"/>
<dbReference type="AlphaFoldDB" id="A0A4S1CCL3"/>
<dbReference type="EMBL" id="SRSC01000003">
    <property type="protein sequence ID" value="TGU71127.1"/>
    <property type="molecule type" value="Genomic_DNA"/>
</dbReference>
<sequence length="217" mass="23578">MLVRDRMTKNPITIIPDISVTEGLRLMGEKKIRRLPVVDRSGQLVGIVSDRDLLQASPSPATSLAIWEIHDLLAKLTVEKCMAKDVITVSEDTPLEEAARIMVDSRIGGLPVVTDGKLVGIITESDLFNILLELLGGRRKGVRITVATTGAKGTLADVAKTIYEAGGDIVGLGFSEVDGNTSDTWVNTFKVQGVPKEKLVEAIRPHVREIRDVRETS</sequence>
<evidence type="ECO:0000259" key="3">
    <source>
        <dbReference type="PROSITE" id="PS51371"/>
    </source>
</evidence>
<dbReference type="CDD" id="cd04584">
    <property type="entry name" value="CBS_pair_AcuB_like"/>
    <property type="match status" value="1"/>
</dbReference>
<gene>
    <name evidence="4" type="ORF">E4633_12315</name>
</gene>
<accession>A0A4S1CCL3</accession>